<evidence type="ECO:0000313" key="3">
    <source>
        <dbReference type="EMBL" id="KAG5618550.1"/>
    </source>
</evidence>
<evidence type="ECO:0000256" key="1">
    <source>
        <dbReference type="SAM" id="MobiDB-lite"/>
    </source>
</evidence>
<keyword evidence="2" id="KW-1133">Transmembrane helix</keyword>
<gene>
    <name evidence="3" type="ORF">H5410_018374</name>
</gene>
<proteinExistence type="predicted"/>
<evidence type="ECO:0000256" key="2">
    <source>
        <dbReference type="SAM" id="Phobius"/>
    </source>
</evidence>
<feature type="transmembrane region" description="Helical" evidence="2">
    <location>
        <begin position="6"/>
        <end position="24"/>
    </location>
</feature>
<protein>
    <submittedName>
        <fullName evidence="3">Uncharacterized protein</fullName>
    </submittedName>
</protein>
<evidence type="ECO:0000313" key="4">
    <source>
        <dbReference type="Proteomes" id="UP000824120"/>
    </source>
</evidence>
<dbReference type="EMBL" id="JACXVP010000003">
    <property type="protein sequence ID" value="KAG5618550.1"/>
    <property type="molecule type" value="Genomic_DNA"/>
</dbReference>
<dbReference type="OrthoDB" id="747636at2759"/>
<reference evidence="3 4" key="1">
    <citation type="submission" date="2020-09" db="EMBL/GenBank/DDBJ databases">
        <title>De no assembly of potato wild relative species, Solanum commersonii.</title>
        <authorList>
            <person name="Cho K."/>
        </authorList>
    </citation>
    <scope>NUCLEOTIDE SEQUENCE [LARGE SCALE GENOMIC DNA]</scope>
    <source>
        <strain evidence="3">LZ3.2</strain>
        <tissue evidence="3">Leaf</tissue>
    </source>
</reference>
<feature type="region of interest" description="Disordered" evidence="1">
    <location>
        <begin position="69"/>
        <end position="94"/>
    </location>
</feature>
<organism evidence="3 4">
    <name type="scientific">Solanum commersonii</name>
    <name type="common">Commerson's wild potato</name>
    <name type="synonym">Commerson's nightshade</name>
    <dbReference type="NCBI Taxonomy" id="4109"/>
    <lineage>
        <taxon>Eukaryota</taxon>
        <taxon>Viridiplantae</taxon>
        <taxon>Streptophyta</taxon>
        <taxon>Embryophyta</taxon>
        <taxon>Tracheophyta</taxon>
        <taxon>Spermatophyta</taxon>
        <taxon>Magnoliopsida</taxon>
        <taxon>eudicotyledons</taxon>
        <taxon>Gunneridae</taxon>
        <taxon>Pentapetalae</taxon>
        <taxon>asterids</taxon>
        <taxon>lamiids</taxon>
        <taxon>Solanales</taxon>
        <taxon>Solanaceae</taxon>
        <taxon>Solanoideae</taxon>
        <taxon>Solaneae</taxon>
        <taxon>Solanum</taxon>
    </lineage>
</organism>
<dbReference type="PANTHER" id="PTHR33474:SF37">
    <property type="match status" value="1"/>
</dbReference>
<accession>A0A9J6A1S7</accession>
<name>A0A9J6A1S7_SOLCO</name>
<comment type="caution">
    <text evidence="3">The sequence shown here is derived from an EMBL/GenBank/DDBJ whole genome shotgun (WGS) entry which is preliminary data.</text>
</comment>
<dbReference type="PANTHER" id="PTHR33474">
    <property type="entry name" value="TRANSMEMBRANE PROTEIN"/>
    <property type="match status" value="1"/>
</dbReference>
<dbReference type="AlphaFoldDB" id="A0A9J6A1S7"/>
<keyword evidence="4" id="KW-1185">Reference proteome</keyword>
<sequence length="94" mass="10846">MAAPFFRLFITFLCFSYTINYCFINAVPVTRSRSLVLLDISQEQHNVLSENIIRMETTRREVLEAEEMRNDYPGSGANNRHTPRSQLGRGCVEC</sequence>
<dbReference type="Proteomes" id="UP000824120">
    <property type="component" value="Chromosome 3"/>
</dbReference>
<keyword evidence="2" id="KW-0472">Membrane</keyword>
<keyword evidence="2" id="KW-0812">Transmembrane</keyword>